<evidence type="ECO:0000259" key="6">
    <source>
        <dbReference type="Pfam" id="PF04577"/>
    </source>
</evidence>
<dbReference type="PANTHER" id="PTHR20961">
    <property type="entry name" value="GLYCOSYLTRANSFERASE"/>
    <property type="match status" value="1"/>
</dbReference>
<dbReference type="EMBL" id="CM000785">
    <property type="protein sequence ID" value="AQL03712.1"/>
    <property type="molecule type" value="Genomic_DNA"/>
</dbReference>
<dbReference type="FunCoup" id="A0A1D6P0V5">
    <property type="interactions" value="123"/>
</dbReference>
<dbReference type="Pfam" id="PF04577">
    <property type="entry name" value="Glyco_transf_61"/>
    <property type="match status" value="1"/>
</dbReference>
<dbReference type="InterPro" id="IPR007657">
    <property type="entry name" value="Glycosyltransferase_61"/>
</dbReference>
<evidence type="ECO:0000313" key="7">
    <source>
        <dbReference type="EMBL" id="AQL03712.1"/>
    </source>
</evidence>
<evidence type="ECO:0000256" key="5">
    <source>
        <dbReference type="ARBA" id="ARBA00023180"/>
    </source>
</evidence>
<keyword evidence="5" id="KW-0325">Glycoprotein</keyword>
<evidence type="ECO:0000256" key="4">
    <source>
        <dbReference type="ARBA" id="ARBA00022679"/>
    </source>
</evidence>
<comment type="subcellular location">
    <subcellularLocation>
        <location evidence="1">Golgi apparatus membrane</location>
        <topology evidence="1">Single-pass type II membrane protein</topology>
    </subcellularLocation>
</comment>
<accession>A0A1D6P0V5</accession>
<sequence length="502" mass="57065">MRGDEEARENEAAPRERRQKGRTVAHYCHMLRAFEFWHRKCMHLSFQAFCHFKLRLYSAYKTLLPWLSAVKETGFEKITNEMVHRVSSLGLDSARRQQQQSPDAESAKHVSAPSMSEVTCNWSNRHSDTCKMEGDLRIHGMAGTVYVLSSSNFRPNNSTITIRPYTRKWEQETMLRIREVSIRSTAPEPFSFVIPPKCTVRHDVPAVVFSTGGCGTNFFHAMTDLIVPLYITAREHNGHVQLLVADYQPEWVAKFRPILTALSIYPVIDFDADTAVRCFPSAHVGLESHRILGINPALSRNSYTMMGFRDFLRDVFSLRRPWATPVSRSSGQKPRLVFVLRRHSREVTNEVDAIAALAGLGFEVVVAGPEDVRDMAKIAGVVNSCDVMVGVHGAGLTNMVFLPHNGTIVQIIPWGNLKYPCRFDFGDPAPDMGLRYVEYEANAEETTLKYKYPRDHPVFTDPISIERSGKLWETFLEGQNVTLDIDRFREAMQQVYNSITTE</sequence>
<comment type="pathway">
    <text evidence="2">Glycan metabolism.</text>
</comment>
<reference evidence="7" key="1">
    <citation type="submission" date="2015-12" db="EMBL/GenBank/DDBJ databases">
        <title>Update maize B73 reference genome by single molecule sequencing technologies.</title>
        <authorList>
            <consortium name="Maize Genome Sequencing Project"/>
            <person name="Ware D."/>
        </authorList>
    </citation>
    <scope>NUCLEOTIDE SEQUENCE</scope>
    <source>
        <tissue evidence="7">Seedling</tissue>
    </source>
</reference>
<keyword evidence="4 7" id="KW-0808">Transferase</keyword>
<dbReference type="PANTHER" id="PTHR20961:SF162">
    <property type="entry name" value="GLYCOSYLTRANSFERASE FAMILY 61 PROTEIN"/>
    <property type="match status" value="1"/>
</dbReference>
<name>A0A1D6P0V5_MAIZE</name>
<evidence type="ECO:0000256" key="3">
    <source>
        <dbReference type="ARBA" id="ARBA00022676"/>
    </source>
</evidence>
<evidence type="ECO:0000256" key="1">
    <source>
        <dbReference type="ARBA" id="ARBA00004323"/>
    </source>
</evidence>
<evidence type="ECO:0000256" key="2">
    <source>
        <dbReference type="ARBA" id="ARBA00004881"/>
    </source>
</evidence>
<dbReference type="AlphaFoldDB" id="A0A1D6P0V5"/>
<proteinExistence type="predicted"/>
<gene>
    <name evidence="7" type="ORF">ZEAMMB73_Zm00001d046091</name>
</gene>
<dbReference type="InParanoid" id="A0A1D6P0V5"/>
<dbReference type="GO" id="GO:0000139">
    <property type="term" value="C:Golgi membrane"/>
    <property type="evidence" value="ECO:0007669"/>
    <property type="project" value="UniProtKB-SubCell"/>
</dbReference>
<feature type="domain" description="Glycosyltransferase 61 catalytic" evidence="6">
    <location>
        <begin position="218"/>
        <end position="409"/>
    </location>
</feature>
<protein>
    <submittedName>
        <fullName evidence="7">Glycosyltransferase family 61 protein</fullName>
    </submittedName>
</protein>
<keyword evidence="3" id="KW-0328">Glycosyltransferase</keyword>
<organism evidence="7">
    <name type="scientific">Zea mays</name>
    <name type="common">Maize</name>
    <dbReference type="NCBI Taxonomy" id="4577"/>
    <lineage>
        <taxon>Eukaryota</taxon>
        <taxon>Viridiplantae</taxon>
        <taxon>Streptophyta</taxon>
        <taxon>Embryophyta</taxon>
        <taxon>Tracheophyta</taxon>
        <taxon>Spermatophyta</taxon>
        <taxon>Magnoliopsida</taxon>
        <taxon>Liliopsida</taxon>
        <taxon>Poales</taxon>
        <taxon>Poaceae</taxon>
        <taxon>PACMAD clade</taxon>
        <taxon>Panicoideae</taxon>
        <taxon>Andropogonodae</taxon>
        <taxon>Andropogoneae</taxon>
        <taxon>Tripsacinae</taxon>
        <taxon>Zea</taxon>
    </lineage>
</organism>
<dbReference type="ExpressionAtlas" id="A0A1D6P0V5">
    <property type="expression patterns" value="baseline"/>
</dbReference>
<dbReference type="SMR" id="A0A1D6P0V5"/>
<dbReference type="InterPro" id="IPR049625">
    <property type="entry name" value="Glyco_transf_61_cat"/>
</dbReference>
<dbReference type="GO" id="GO:0016763">
    <property type="term" value="F:pentosyltransferase activity"/>
    <property type="evidence" value="ECO:0007669"/>
    <property type="project" value="UniProtKB-ARBA"/>
</dbReference>